<dbReference type="KEGG" id="sal:Sala_0214"/>
<evidence type="ECO:0000256" key="1">
    <source>
        <dbReference type="SAM" id="Phobius"/>
    </source>
</evidence>
<name>Q1GWN4_SPHAL</name>
<feature type="transmembrane region" description="Helical" evidence="1">
    <location>
        <begin position="12"/>
        <end position="29"/>
    </location>
</feature>
<organism evidence="2 3">
    <name type="scientific">Sphingopyxis alaskensis (strain DSM 13593 / LMG 18877 / RB2256)</name>
    <name type="common">Sphingomonas alaskensis</name>
    <dbReference type="NCBI Taxonomy" id="317655"/>
    <lineage>
        <taxon>Bacteria</taxon>
        <taxon>Pseudomonadati</taxon>
        <taxon>Pseudomonadota</taxon>
        <taxon>Alphaproteobacteria</taxon>
        <taxon>Sphingomonadales</taxon>
        <taxon>Sphingomonadaceae</taxon>
        <taxon>Sphingopyxis</taxon>
    </lineage>
</organism>
<dbReference type="Proteomes" id="UP000006578">
    <property type="component" value="Chromosome"/>
</dbReference>
<protein>
    <submittedName>
        <fullName evidence="2">Uncharacterized protein</fullName>
    </submittedName>
</protein>
<dbReference type="eggNOG" id="ENOG502ZXZQ">
    <property type="taxonomic scope" value="Bacteria"/>
</dbReference>
<keyword evidence="3" id="KW-1185">Reference proteome</keyword>
<gene>
    <name evidence="2" type="ordered locus">Sala_0214</name>
</gene>
<accession>Q1GWN4</accession>
<dbReference type="STRING" id="317655.Sala_0214"/>
<reference evidence="2 3" key="1">
    <citation type="journal article" date="2009" name="Proc. Natl. Acad. Sci. U.S.A.">
        <title>The genomic basis of trophic strategy in marine bacteria.</title>
        <authorList>
            <person name="Lauro F.M."/>
            <person name="McDougald D."/>
            <person name="Thomas T."/>
            <person name="Williams T.J."/>
            <person name="Egan S."/>
            <person name="Rice S."/>
            <person name="DeMaere M.Z."/>
            <person name="Ting L."/>
            <person name="Ertan H."/>
            <person name="Johnson J."/>
            <person name="Ferriera S."/>
            <person name="Lapidus A."/>
            <person name="Anderson I."/>
            <person name="Kyrpides N."/>
            <person name="Munk A.C."/>
            <person name="Detter C."/>
            <person name="Han C.S."/>
            <person name="Brown M.V."/>
            <person name="Robb F.T."/>
            <person name="Kjelleberg S."/>
            <person name="Cavicchioli R."/>
        </authorList>
    </citation>
    <scope>NUCLEOTIDE SEQUENCE [LARGE SCALE GENOMIC DNA]</scope>
    <source>
        <strain evidence="3">DSM 13593 / LMG 18877 / RB2256</strain>
    </source>
</reference>
<sequence length="81" mass="8822">MAFITPDLTTAAIALTALTIVSLVALRGWRDWIQLKREELAAGHTQLAHDPTVPHAGSRIEIADLKERLRKLEAIAAGVDL</sequence>
<dbReference type="AlphaFoldDB" id="Q1GWN4"/>
<keyword evidence="1" id="KW-1133">Transmembrane helix</keyword>
<keyword evidence="1" id="KW-0812">Transmembrane</keyword>
<dbReference type="RefSeq" id="WP_011540530.1">
    <property type="nucleotide sequence ID" value="NC_008048.1"/>
</dbReference>
<keyword evidence="1" id="KW-0472">Membrane</keyword>
<dbReference type="EMBL" id="CP000356">
    <property type="protein sequence ID" value="ABF51938.1"/>
    <property type="molecule type" value="Genomic_DNA"/>
</dbReference>
<dbReference type="OrthoDB" id="7429032at2"/>
<evidence type="ECO:0000313" key="3">
    <source>
        <dbReference type="Proteomes" id="UP000006578"/>
    </source>
</evidence>
<dbReference type="HOGENOM" id="CLU_2572075_0_0_5"/>
<proteinExistence type="predicted"/>
<evidence type="ECO:0000313" key="2">
    <source>
        <dbReference type="EMBL" id="ABF51938.1"/>
    </source>
</evidence>